<protein>
    <submittedName>
        <fullName evidence="1">Uncharacterized protein</fullName>
    </submittedName>
</protein>
<gene>
    <name evidence="1" type="ORF">L687_13970</name>
</gene>
<dbReference type="PATRIC" id="fig|1333857.3.peg.1100"/>
<reference evidence="1 2" key="1">
    <citation type="journal article" date="2013" name="Genome Announc.">
        <title>Whole-genome sequences of five oyster-associated bacteria show potential for crude oil hydrocarbon degradation.</title>
        <authorList>
            <person name="Chauhan A."/>
            <person name="Green S."/>
            <person name="Pathak A."/>
            <person name="Thomas J."/>
            <person name="Venkatramanan R."/>
        </authorList>
    </citation>
    <scope>NUCLEOTIDE SEQUENCE [LARGE SCALE GENOMIC DNA]</scope>
    <source>
        <strain evidence="1 2">MF109</strain>
    </source>
</reference>
<dbReference type="EMBL" id="ATAO01000113">
    <property type="protein sequence ID" value="EQM81792.1"/>
    <property type="molecule type" value="Genomic_DNA"/>
</dbReference>
<sequence>MTALVQDVGCLGIEPNLSAGGRNHRRWGTLRRRSLGATDVMALAELSKVPGVAWDTFSFLAGYIGAPTS</sequence>
<comment type="caution">
    <text evidence="1">The sequence shown here is derived from an EMBL/GenBank/DDBJ whole genome shotgun (WGS) entry which is preliminary data.</text>
</comment>
<organism evidence="1 2">
    <name type="scientific">Microbacterium maritypicum MF109</name>
    <dbReference type="NCBI Taxonomy" id="1333857"/>
    <lineage>
        <taxon>Bacteria</taxon>
        <taxon>Bacillati</taxon>
        <taxon>Actinomycetota</taxon>
        <taxon>Actinomycetes</taxon>
        <taxon>Micrococcales</taxon>
        <taxon>Microbacteriaceae</taxon>
        <taxon>Microbacterium</taxon>
    </lineage>
</organism>
<dbReference type="AlphaFoldDB" id="T5KPS5"/>
<dbReference type="RefSeq" id="WP_021199071.1">
    <property type="nucleotide sequence ID" value="NZ_ATAO01000113.1"/>
</dbReference>
<dbReference type="Proteomes" id="UP000016033">
    <property type="component" value="Unassembled WGS sequence"/>
</dbReference>
<accession>T5KPS5</accession>
<evidence type="ECO:0000313" key="2">
    <source>
        <dbReference type="Proteomes" id="UP000016033"/>
    </source>
</evidence>
<name>T5KPS5_MICMQ</name>
<evidence type="ECO:0000313" key="1">
    <source>
        <dbReference type="EMBL" id="EQM81792.1"/>
    </source>
</evidence>
<proteinExistence type="predicted"/>